<evidence type="ECO:0000313" key="2">
    <source>
        <dbReference type="EMBL" id="KAG5208517.1"/>
    </source>
</evidence>
<organism evidence="2 3">
    <name type="scientific">Ovis aries</name>
    <name type="common">Sheep</name>
    <dbReference type="NCBI Taxonomy" id="9940"/>
    <lineage>
        <taxon>Eukaryota</taxon>
        <taxon>Metazoa</taxon>
        <taxon>Chordata</taxon>
        <taxon>Craniata</taxon>
        <taxon>Vertebrata</taxon>
        <taxon>Euteleostomi</taxon>
        <taxon>Mammalia</taxon>
        <taxon>Eutheria</taxon>
        <taxon>Laurasiatheria</taxon>
        <taxon>Artiodactyla</taxon>
        <taxon>Ruminantia</taxon>
        <taxon>Pecora</taxon>
        <taxon>Bovidae</taxon>
        <taxon>Caprinae</taxon>
        <taxon>Ovis</taxon>
    </lineage>
</organism>
<feature type="region of interest" description="Disordered" evidence="1">
    <location>
        <begin position="147"/>
        <end position="169"/>
    </location>
</feature>
<protein>
    <submittedName>
        <fullName evidence="2">Uncharacterized protein</fullName>
    </submittedName>
</protein>
<reference evidence="2 3" key="1">
    <citation type="submission" date="2020-12" db="EMBL/GenBank/DDBJ databases">
        <title>De novo assembly of Tibetan sheep genome.</title>
        <authorList>
            <person name="Li X."/>
        </authorList>
    </citation>
    <scope>NUCLEOTIDE SEQUENCE [LARGE SCALE GENOMIC DNA]</scope>
    <source>
        <tissue evidence="2">Heart</tissue>
    </source>
</reference>
<comment type="caution">
    <text evidence="2">The sequence shown here is derived from an EMBL/GenBank/DDBJ whole genome shotgun (WGS) entry which is preliminary data.</text>
</comment>
<dbReference type="EMBL" id="JAEMGP010000005">
    <property type="protein sequence ID" value="KAG5208517.1"/>
    <property type="molecule type" value="Genomic_DNA"/>
</dbReference>
<dbReference type="AlphaFoldDB" id="A0A836ABH6"/>
<proteinExistence type="predicted"/>
<gene>
    <name evidence="2" type="ORF">JEQ12_016082</name>
</gene>
<evidence type="ECO:0000313" key="3">
    <source>
        <dbReference type="Proteomes" id="UP000664991"/>
    </source>
</evidence>
<accession>A0A836ABH6</accession>
<sequence>MLSGGSDTARLSPLVAPAARGSLGEKTVAPRCSSSASLSPLFVLASDCPSTWPLAASRRPVQAKGTEDTVFLLRSLLCCILLKNLLGKGNAGRFPAKPSSPPPTVLRKTRQALTDPCIHCLQISNSPGQLSKFSQCPDLLKKTPRYEVPGLPKVTPPRTEFLAMPQPPG</sequence>
<dbReference type="Proteomes" id="UP000664991">
    <property type="component" value="Unassembled WGS sequence"/>
</dbReference>
<name>A0A836ABH6_SHEEP</name>
<evidence type="ECO:0000256" key="1">
    <source>
        <dbReference type="SAM" id="MobiDB-lite"/>
    </source>
</evidence>